<comment type="caution">
    <text evidence="1">The sequence shown here is derived from an EMBL/GenBank/DDBJ whole genome shotgun (WGS) entry which is preliminary data.</text>
</comment>
<dbReference type="EMBL" id="RBNI01010422">
    <property type="protein sequence ID" value="RUP43730.1"/>
    <property type="molecule type" value="Genomic_DNA"/>
</dbReference>
<evidence type="ECO:0000313" key="1">
    <source>
        <dbReference type="EMBL" id="RUP43730.1"/>
    </source>
</evidence>
<accession>A0A433CYS0</accession>
<reference evidence="1 2" key="1">
    <citation type="journal article" date="2018" name="New Phytol.">
        <title>Phylogenomics of Endogonaceae and evolution of mycorrhizas within Mucoromycota.</title>
        <authorList>
            <person name="Chang Y."/>
            <person name="Desiro A."/>
            <person name="Na H."/>
            <person name="Sandor L."/>
            <person name="Lipzen A."/>
            <person name="Clum A."/>
            <person name="Barry K."/>
            <person name="Grigoriev I.V."/>
            <person name="Martin F.M."/>
            <person name="Stajich J.E."/>
            <person name="Smith M.E."/>
            <person name="Bonito G."/>
            <person name="Spatafora J.W."/>
        </authorList>
    </citation>
    <scope>NUCLEOTIDE SEQUENCE [LARGE SCALE GENOMIC DNA]</scope>
    <source>
        <strain evidence="1 2">GMNB39</strain>
    </source>
</reference>
<organism evidence="1 2">
    <name type="scientific">Jimgerdemannia flammicorona</name>
    <dbReference type="NCBI Taxonomy" id="994334"/>
    <lineage>
        <taxon>Eukaryota</taxon>
        <taxon>Fungi</taxon>
        <taxon>Fungi incertae sedis</taxon>
        <taxon>Mucoromycota</taxon>
        <taxon>Mucoromycotina</taxon>
        <taxon>Endogonomycetes</taxon>
        <taxon>Endogonales</taxon>
        <taxon>Endogonaceae</taxon>
        <taxon>Jimgerdemannia</taxon>
    </lineage>
</organism>
<dbReference type="AlphaFoldDB" id="A0A433CYS0"/>
<dbReference type="Proteomes" id="UP000268093">
    <property type="component" value="Unassembled WGS sequence"/>
</dbReference>
<protein>
    <submittedName>
        <fullName evidence="1">Uncharacterized protein</fullName>
    </submittedName>
</protein>
<sequence length="91" mass="10866">MFLPMQISTNSYQKEAPSQVTQLEPTYSMLIRECGPWNQRLPSCGMRFLAPIHNELEQTQTLYNLWLWRRNVEGRICRLRRCVPTEGFLKY</sequence>
<gene>
    <name evidence="1" type="ORF">BC936DRAFT_136807</name>
</gene>
<keyword evidence="2" id="KW-1185">Reference proteome</keyword>
<evidence type="ECO:0000313" key="2">
    <source>
        <dbReference type="Proteomes" id="UP000268093"/>
    </source>
</evidence>
<proteinExistence type="predicted"/>
<name>A0A433CYS0_9FUNG</name>